<dbReference type="EMBL" id="BKCJ011582338">
    <property type="protein sequence ID" value="GFD42778.1"/>
    <property type="molecule type" value="Genomic_DNA"/>
</dbReference>
<comment type="caution">
    <text evidence="1">The sequence shown here is derived from an EMBL/GenBank/DDBJ whole genome shotgun (WGS) entry which is preliminary data.</text>
</comment>
<proteinExistence type="predicted"/>
<sequence>SSSDTALPDAAIPAVEPDSAVRVESADDLVSAGADFAVRVDYADDLVFAGADFADHVVSAGATDSTDTFISAGKAIATPSSPVSAPSAKELADQHAAILEAKRQELLE</sequence>
<accession>A0A699WAN2</accession>
<dbReference type="AlphaFoldDB" id="A0A699WAN2"/>
<feature type="non-terminal residue" evidence="1">
    <location>
        <position position="1"/>
    </location>
</feature>
<reference evidence="1" key="1">
    <citation type="journal article" date="2019" name="Sci. Rep.">
        <title>Draft genome of Tanacetum cinerariifolium, the natural source of mosquito coil.</title>
        <authorList>
            <person name="Yamashiro T."/>
            <person name="Shiraishi A."/>
            <person name="Satake H."/>
            <person name="Nakayama K."/>
        </authorList>
    </citation>
    <scope>NUCLEOTIDE SEQUENCE</scope>
</reference>
<name>A0A699WAN2_TANCI</name>
<protein>
    <submittedName>
        <fullName evidence="1">Uncharacterized protein</fullName>
    </submittedName>
</protein>
<evidence type="ECO:0000313" key="1">
    <source>
        <dbReference type="EMBL" id="GFD42778.1"/>
    </source>
</evidence>
<gene>
    <name evidence="1" type="ORF">Tci_914747</name>
</gene>
<organism evidence="1">
    <name type="scientific">Tanacetum cinerariifolium</name>
    <name type="common">Dalmatian daisy</name>
    <name type="synonym">Chrysanthemum cinerariifolium</name>
    <dbReference type="NCBI Taxonomy" id="118510"/>
    <lineage>
        <taxon>Eukaryota</taxon>
        <taxon>Viridiplantae</taxon>
        <taxon>Streptophyta</taxon>
        <taxon>Embryophyta</taxon>
        <taxon>Tracheophyta</taxon>
        <taxon>Spermatophyta</taxon>
        <taxon>Magnoliopsida</taxon>
        <taxon>eudicotyledons</taxon>
        <taxon>Gunneridae</taxon>
        <taxon>Pentapetalae</taxon>
        <taxon>asterids</taxon>
        <taxon>campanulids</taxon>
        <taxon>Asterales</taxon>
        <taxon>Asteraceae</taxon>
        <taxon>Asteroideae</taxon>
        <taxon>Anthemideae</taxon>
        <taxon>Anthemidinae</taxon>
        <taxon>Tanacetum</taxon>
    </lineage>
</organism>